<evidence type="ECO:0000313" key="3">
    <source>
        <dbReference type="Proteomes" id="UP000077885"/>
    </source>
</evidence>
<evidence type="ECO:0000313" key="2">
    <source>
        <dbReference type="EMBL" id="OAM31221.1"/>
    </source>
</evidence>
<accession>A0A1A9S1G1</accession>
<comment type="caution">
    <text evidence="2">The sequence shown here is derived from an EMBL/GenBank/DDBJ whole genome shotgun (WGS) entry which is preliminary data.</text>
</comment>
<sequence>MQLAAFQLHSNKLIYLIAFMSSILMIYLFSQISYILPLVSISTIFQALQLITYPMIFIFLEHIEKTEKNKLSDSASMPNRLDGN</sequence>
<gene>
    <name evidence="2" type="ORF">A7P95_01640</name>
</gene>
<keyword evidence="1" id="KW-0472">Membrane</keyword>
<name>A0A1A9S1G1_9NEIS</name>
<keyword evidence="3" id="KW-1185">Reference proteome</keyword>
<proteinExistence type="predicted"/>
<keyword evidence="1" id="KW-1133">Transmembrane helix</keyword>
<evidence type="ECO:0000256" key="1">
    <source>
        <dbReference type="SAM" id="Phobius"/>
    </source>
</evidence>
<dbReference type="EMBL" id="LXSL01000011">
    <property type="protein sequence ID" value="OAM31221.1"/>
    <property type="molecule type" value="Genomic_DNA"/>
</dbReference>
<feature type="transmembrane region" description="Helical" evidence="1">
    <location>
        <begin position="12"/>
        <end position="29"/>
    </location>
</feature>
<organism evidence="2 3">
    <name type="scientific">Eikenella longinqua</name>
    <dbReference type="NCBI Taxonomy" id="1795827"/>
    <lineage>
        <taxon>Bacteria</taxon>
        <taxon>Pseudomonadati</taxon>
        <taxon>Pseudomonadota</taxon>
        <taxon>Betaproteobacteria</taxon>
        <taxon>Neisseriales</taxon>
        <taxon>Neisseriaceae</taxon>
        <taxon>Eikenella</taxon>
    </lineage>
</organism>
<keyword evidence="1" id="KW-0812">Transmembrane</keyword>
<reference evidence="3" key="1">
    <citation type="submission" date="2016-05" db="EMBL/GenBank/DDBJ databases">
        <title>Draft genome of Corynebacterium afermentans subsp. afermentans LCDC 88199T.</title>
        <authorList>
            <person name="Bernier A.-M."/>
            <person name="Bernard K."/>
        </authorList>
    </citation>
    <scope>NUCLEOTIDE SEQUENCE [LARGE SCALE GENOMIC DNA]</scope>
    <source>
        <strain evidence="3">NML02-A-017</strain>
    </source>
</reference>
<dbReference type="Proteomes" id="UP000077885">
    <property type="component" value="Unassembled WGS sequence"/>
</dbReference>
<dbReference type="AlphaFoldDB" id="A0A1A9S1G1"/>
<feature type="transmembrane region" description="Helical" evidence="1">
    <location>
        <begin position="35"/>
        <end position="60"/>
    </location>
</feature>
<protein>
    <submittedName>
        <fullName evidence="2">Uncharacterized protein</fullName>
    </submittedName>
</protein>